<keyword evidence="1" id="KW-0403">Intermediate filament</keyword>
<gene>
    <name evidence="4" type="ORF">M9458_023866</name>
</gene>
<organism evidence="4 5">
    <name type="scientific">Cirrhinus mrigala</name>
    <name type="common">Mrigala</name>
    <dbReference type="NCBI Taxonomy" id="683832"/>
    <lineage>
        <taxon>Eukaryota</taxon>
        <taxon>Metazoa</taxon>
        <taxon>Chordata</taxon>
        <taxon>Craniata</taxon>
        <taxon>Vertebrata</taxon>
        <taxon>Euteleostomi</taxon>
        <taxon>Actinopterygii</taxon>
        <taxon>Neopterygii</taxon>
        <taxon>Teleostei</taxon>
        <taxon>Ostariophysi</taxon>
        <taxon>Cypriniformes</taxon>
        <taxon>Cyprinidae</taxon>
        <taxon>Labeoninae</taxon>
        <taxon>Labeonini</taxon>
        <taxon>Cirrhinus</taxon>
    </lineage>
</organism>
<dbReference type="EMBL" id="JAMKFB020000011">
    <property type="protein sequence ID" value="KAL0181460.1"/>
    <property type="molecule type" value="Genomic_DNA"/>
</dbReference>
<evidence type="ECO:0000313" key="5">
    <source>
        <dbReference type="Proteomes" id="UP001529510"/>
    </source>
</evidence>
<dbReference type="GO" id="GO:0005882">
    <property type="term" value="C:intermediate filament"/>
    <property type="evidence" value="ECO:0007669"/>
    <property type="project" value="UniProtKB-KW"/>
</dbReference>
<dbReference type="PROSITE" id="PS51842">
    <property type="entry name" value="IF_ROD_2"/>
    <property type="match status" value="1"/>
</dbReference>
<comment type="caution">
    <text evidence="4">The sequence shown here is derived from an EMBL/GenBank/DDBJ whole genome shotgun (WGS) entry which is preliminary data.</text>
</comment>
<sequence length="67" mass="7001">MNGLGSSAASLSFGAQNYGSAGGFGARLSRSLSTTSLLTAGYEVSLHGNEKLTMQNLNDRLASYLER</sequence>
<evidence type="ECO:0000256" key="1">
    <source>
        <dbReference type="ARBA" id="ARBA00022754"/>
    </source>
</evidence>
<keyword evidence="2" id="KW-0175">Coiled coil</keyword>
<name>A0ABD0Q5W7_CIRMR</name>
<evidence type="ECO:0000259" key="3">
    <source>
        <dbReference type="PROSITE" id="PS51842"/>
    </source>
</evidence>
<protein>
    <recommendedName>
        <fullName evidence="3">IF rod domain-containing protein</fullName>
    </recommendedName>
</protein>
<dbReference type="Proteomes" id="UP001529510">
    <property type="component" value="Unassembled WGS sequence"/>
</dbReference>
<evidence type="ECO:0000313" key="4">
    <source>
        <dbReference type="EMBL" id="KAL0181460.1"/>
    </source>
</evidence>
<feature type="non-terminal residue" evidence="4">
    <location>
        <position position="67"/>
    </location>
</feature>
<proteinExistence type="predicted"/>
<accession>A0ABD0Q5W7</accession>
<dbReference type="InterPro" id="IPR039008">
    <property type="entry name" value="IF_rod_dom"/>
</dbReference>
<reference evidence="4 5" key="1">
    <citation type="submission" date="2024-05" db="EMBL/GenBank/DDBJ databases">
        <title>Genome sequencing and assembly of Indian major carp, Cirrhinus mrigala (Hamilton, 1822).</title>
        <authorList>
            <person name="Mohindra V."/>
            <person name="Chowdhury L.M."/>
            <person name="Lal K."/>
            <person name="Jena J.K."/>
        </authorList>
    </citation>
    <scope>NUCLEOTIDE SEQUENCE [LARGE SCALE GENOMIC DNA]</scope>
    <source>
        <strain evidence="4">CM1030</strain>
        <tissue evidence="4">Blood</tissue>
    </source>
</reference>
<dbReference type="AlphaFoldDB" id="A0ABD0Q5W7"/>
<feature type="domain" description="IF rod" evidence="3">
    <location>
        <begin position="50"/>
        <end position="67"/>
    </location>
</feature>
<evidence type="ECO:0000256" key="2">
    <source>
        <dbReference type="ARBA" id="ARBA00023054"/>
    </source>
</evidence>
<keyword evidence="5" id="KW-1185">Reference proteome</keyword>